<evidence type="ECO:0000313" key="2">
    <source>
        <dbReference type="EMBL" id="GMH47654.1"/>
    </source>
</evidence>
<feature type="compositionally biased region" description="Basic and acidic residues" evidence="1">
    <location>
        <begin position="1"/>
        <end position="17"/>
    </location>
</feature>
<name>A0A9W6Z5I0_9STRA</name>
<dbReference type="EMBL" id="BRXW01000358">
    <property type="protein sequence ID" value="GMH47654.1"/>
    <property type="molecule type" value="Genomic_DNA"/>
</dbReference>
<sequence length="68" mass="7974">MFDSPKLENFRRPKDKNEENEEDSDIDGEVEDLENCFRKTSVEGDVFREVTEDLGEMMQTEKDGVIEK</sequence>
<protein>
    <submittedName>
        <fullName evidence="2">Uncharacterized protein</fullName>
    </submittedName>
</protein>
<accession>A0A9W6Z5I0</accession>
<comment type="caution">
    <text evidence="2">The sequence shown here is derived from an EMBL/GenBank/DDBJ whole genome shotgun (WGS) entry which is preliminary data.</text>
</comment>
<evidence type="ECO:0000256" key="1">
    <source>
        <dbReference type="SAM" id="MobiDB-lite"/>
    </source>
</evidence>
<keyword evidence="3" id="KW-1185">Reference proteome</keyword>
<reference evidence="3" key="1">
    <citation type="journal article" date="2023" name="Commun. Biol.">
        <title>Genome analysis of Parmales, the sister group of diatoms, reveals the evolutionary specialization of diatoms from phago-mixotrophs to photoautotrophs.</title>
        <authorList>
            <person name="Ban H."/>
            <person name="Sato S."/>
            <person name="Yoshikawa S."/>
            <person name="Yamada K."/>
            <person name="Nakamura Y."/>
            <person name="Ichinomiya M."/>
            <person name="Sato N."/>
            <person name="Blanc-Mathieu R."/>
            <person name="Endo H."/>
            <person name="Kuwata A."/>
            <person name="Ogata H."/>
        </authorList>
    </citation>
    <scope>NUCLEOTIDE SEQUENCE [LARGE SCALE GENOMIC DNA]</scope>
    <source>
        <strain evidence="3">NIES 3700</strain>
    </source>
</reference>
<feature type="region of interest" description="Disordered" evidence="1">
    <location>
        <begin position="1"/>
        <end position="32"/>
    </location>
</feature>
<proteinExistence type="predicted"/>
<gene>
    <name evidence="2" type="ORF">TrLO_g8214</name>
</gene>
<organism evidence="2 3">
    <name type="scientific">Triparma laevis f. longispina</name>
    <dbReference type="NCBI Taxonomy" id="1714387"/>
    <lineage>
        <taxon>Eukaryota</taxon>
        <taxon>Sar</taxon>
        <taxon>Stramenopiles</taxon>
        <taxon>Ochrophyta</taxon>
        <taxon>Bolidophyceae</taxon>
        <taxon>Parmales</taxon>
        <taxon>Triparmaceae</taxon>
        <taxon>Triparma</taxon>
    </lineage>
</organism>
<feature type="compositionally biased region" description="Acidic residues" evidence="1">
    <location>
        <begin position="18"/>
        <end position="32"/>
    </location>
</feature>
<dbReference type="Proteomes" id="UP001165122">
    <property type="component" value="Unassembled WGS sequence"/>
</dbReference>
<evidence type="ECO:0000313" key="3">
    <source>
        <dbReference type="Proteomes" id="UP001165122"/>
    </source>
</evidence>
<dbReference type="AlphaFoldDB" id="A0A9W6Z5I0"/>